<evidence type="ECO:0000313" key="3">
    <source>
        <dbReference type="Proteomes" id="UP000673691"/>
    </source>
</evidence>
<keyword evidence="3" id="KW-1185">Reference proteome</keyword>
<evidence type="ECO:0000313" key="2">
    <source>
        <dbReference type="EMBL" id="KAG5457208.1"/>
    </source>
</evidence>
<dbReference type="EMBL" id="JAEFCI010010452">
    <property type="protein sequence ID" value="KAG5457208.1"/>
    <property type="molecule type" value="Genomic_DNA"/>
</dbReference>
<evidence type="ECO:0000256" key="1">
    <source>
        <dbReference type="SAM" id="MobiDB-lite"/>
    </source>
</evidence>
<gene>
    <name evidence="2" type="ORF">BJ554DRAFT_2835</name>
</gene>
<proteinExistence type="predicted"/>
<organism evidence="2 3">
    <name type="scientific">Olpidium bornovanus</name>
    <dbReference type="NCBI Taxonomy" id="278681"/>
    <lineage>
        <taxon>Eukaryota</taxon>
        <taxon>Fungi</taxon>
        <taxon>Fungi incertae sedis</taxon>
        <taxon>Olpidiomycota</taxon>
        <taxon>Olpidiomycotina</taxon>
        <taxon>Olpidiomycetes</taxon>
        <taxon>Olpidiales</taxon>
        <taxon>Olpidiaceae</taxon>
        <taxon>Olpidium</taxon>
    </lineage>
</organism>
<feature type="region of interest" description="Disordered" evidence="1">
    <location>
        <begin position="142"/>
        <end position="206"/>
    </location>
</feature>
<name>A0A8H8DGB5_9FUNG</name>
<sequence length="206" mass="22522">MLEENEQYLVNTRRMVAWDLRTSHASKTSRTQRLELPTEALTHGGRGTTGHRSATEEPSVEQSGSGNARTAVAVFAAALKERLAYIGKCTWTVFSRWMRELLLGRDDYVKLTGPGVVYLSGRRGVTGLQRIGVGMDRVAINLPARPTGPPPNRLKTAQRRAHTSDQVLDNPLRPDVPVAKDPLTGNDSTSGPKLITKSADEPLLKA</sequence>
<reference evidence="2 3" key="1">
    <citation type="journal article" name="Sci. Rep.">
        <title>Genome-scale phylogenetic analyses confirm Olpidium as the closest living zoosporic fungus to the non-flagellated, terrestrial fungi.</title>
        <authorList>
            <person name="Chang Y."/>
            <person name="Rochon D."/>
            <person name="Sekimoto S."/>
            <person name="Wang Y."/>
            <person name="Chovatia M."/>
            <person name="Sandor L."/>
            <person name="Salamov A."/>
            <person name="Grigoriev I.V."/>
            <person name="Stajich J.E."/>
            <person name="Spatafora J.W."/>
        </authorList>
    </citation>
    <scope>NUCLEOTIDE SEQUENCE [LARGE SCALE GENOMIC DNA]</scope>
    <source>
        <strain evidence="2">S191</strain>
    </source>
</reference>
<comment type="caution">
    <text evidence="2">The sequence shown here is derived from an EMBL/GenBank/DDBJ whole genome shotgun (WGS) entry which is preliminary data.</text>
</comment>
<feature type="region of interest" description="Disordered" evidence="1">
    <location>
        <begin position="28"/>
        <end position="66"/>
    </location>
</feature>
<accession>A0A8H8DGB5</accession>
<protein>
    <submittedName>
        <fullName evidence="2">Uncharacterized protein</fullName>
    </submittedName>
</protein>
<dbReference type="AlphaFoldDB" id="A0A8H8DGB5"/>
<dbReference type="Proteomes" id="UP000673691">
    <property type="component" value="Unassembled WGS sequence"/>
</dbReference>
<dbReference type="OrthoDB" id="1705416at2759"/>